<dbReference type="EMBL" id="CP107027">
    <property type="protein sequence ID" value="UYG95929.1"/>
    <property type="molecule type" value="Genomic_DNA"/>
</dbReference>
<feature type="region of interest" description="Disordered" evidence="1">
    <location>
        <begin position="345"/>
        <end position="369"/>
    </location>
</feature>
<evidence type="ECO:0000256" key="2">
    <source>
        <dbReference type="SAM" id="Phobius"/>
    </source>
</evidence>
<dbReference type="RefSeq" id="WP_048008027.1">
    <property type="nucleotide sequence ID" value="NZ_CP107027.1"/>
</dbReference>
<reference evidence="3" key="1">
    <citation type="submission" date="2022-10" db="EMBL/GenBank/DDBJ databases">
        <title>Mechanism of multi-heavy metal repair in Cytobacillus Firmus M7.</title>
        <authorList>
            <person name="Li X."/>
            <person name="Yu C."/>
        </authorList>
    </citation>
    <scope>NUCLEOTIDE SEQUENCE</scope>
    <source>
        <strain evidence="3">M7</strain>
    </source>
</reference>
<dbReference type="AlphaFoldDB" id="A0AA46P660"/>
<keyword evidence="2" id="KW-1133">Transmembrane helix</keyword>
<organism evidence="3 4">
    <name type="scientific">Cytobacillus firmus</name>
    <name type="common">Bacillus firmus</name>
    <dbReference type="NCBI Taxonomy" id="1399"/>
    <lineage>
        <taxon>Bacteria</taxon>
        <taxon>Bacillati</taxon>
        <taxon>Bacillota</taxon>
        <taxon>Bacilli</taxon>
        <taxon>Bacillales</taxon>
        <taxon>Bacillaceae</taxon>
        <taxon>Cytobacillus</taxon>
    </lineage>
</organism>
<feature type="transmembrane region" description="Helical" evidence="2">
    <location>
        <begin position="67"/>
        <end position="85"/>
    </location>
</feature>
<evidence type="ECO:0000256" key="1">
    <source>
        <dbReference type="SAM" id="MobiDB-lite"/>
    </source>
</evidence>
<feature type="transmembrane region" description="Helical" evidence="2">
    <location>
        <begin position="9"/>
        <end position="28"/>
    </location>
</feature>
<dbReference type="Proteomes" id="UP001163104">
    <property type="component" value="Chromosome"/>
</dbReference>
<proteinExistence type="predicted"/>
<feature type="transmembrane region" description="Helical" evidence="2">
    <location>
        <begin position="40"/>
        <end position="60"/>
    </location>
</feature>
<protein>
    <recommendedName>
        <fullName evidence="5">Beta-carotene 15,15'-monooxygenase</fullName>
    </recommendedName>
</protein>
<keyword evidence="2" id="KW-0472">Membrane</keyword>
<gene>
    <name evidence="3" type="ORF">OD459_02560</name>
</gene>
<feature type="transmembrane region" description="Helical" evidence="2">
    <location>
        <begin position="196"/>
        <end position="216"/>
    </location>
</feature>
<sequence>MTNALKRHNWLMFGVLLSMILFSNYFLYRTTLFGPVPDGAAVGSLFDLLVVVPLLAYFLILRKRYSLKYLGAVILAGYGAAYFIIPASQFSQFAFLPYIIVFSEALFIGLELFIAYKILTKLPVLLKEYRRLNGINSLFLFNVKRAAETHLPNNRLGTVFMTEFAMFNYALFSWKKKPSIKHGDSFTYHQKTSVNAVYIMLIHAIAIESIGLHYWLHSWNAIVAYIILIANIYGIIYFLAEINATRLTPFVLNDSHLLLQSGFSKSMYLPLEDVKEINYYDGPEKFSRQEMNDIFDARLPDLIQEKPMFEIILKEPAVYELMYGMKRKASRIVLNVDEPERFYRSLTGSKTPLQDSEESMEDKRGSNCP</sequence>
<accession>A0AA46P660</accession>
<keyword evidence="2" id="KW-0812">Transmembrane</keyword>
<evidence type="ECO:0008006" key="5">
    <source>
        <dbReference type="Google" id="ProtNLM"/>
    </source>
</evidence>
<name>A0AA46P660_CYTFI</name>
<evidence type="ECO:0000313" key="3">
    <source>
        <dbReference type="EMBL" id="UYG95929.1"/>
    </source>
</evidence>
<feature type="transmembrane region" description="Helical" evidence="2">
    <location>
        <begin position="222"/>
        <end position="240"/>
    </location>
</feature>
<evidence type="ECO:0000313" key="4">
    <source>
        <dbReference type="Proteomes" id="UP001163104"/>
    </source>
</evidence>
<feature type="transmembrane region" description="Helical" evidence="2">
    <location>
        <begin position="97"/>
        <end position="119"/>
    </location>
</feature>